<comment type="caution">
    <text evidence="10">The sequence shown here is derived from an EMBL/GenBank/DDBJ whole genome shotgun (WGS) entry which is preliminary data.</text>
</comment>
<dbReference type="InterPro" id="IPR050388">
    <property type="entry name" value="ABC_Ni/Peptide_Import"/>
</dbReference>
<name>A0A0J1BEX0_RHOIS</name>
<dbReference type="NCBIfam" id="TIGR01727">
    <property type="entry name" value="oligo_HPY"/>
    <property type="match status" value="1"/>
</dbReference>
<organism evidence="10 11">
    <name type="scientific">Rhodopirellula islandica</name>
    <dbReference type="NCBI Taxonomy" id="595434"/>
    <lineage>
        <taxon>Bacteria</taxon>
        <taxon>Pseudomonadati</taxon>
        <taxon>Planctomycetota</taxon>
        <taxon>Planctomycetia</taxon>
        <taxon>Pirellulales</taxon>
        <taxon>Pirellulaceae</taxon>
        <taxon>Rhodopirellula</taxon>
    </lineage>
</organism>
<evidence type="ECO:0000256" key="8">
    <source>
        <dbReference type="SAM" id="MobiDB-lite"/>
    </source>
</evidence>
<dbReference type="CDD" id="cd03257">
    <property type="entry name" value="ABC_NikE_OppD_transporters"/>
    <property type="match status" value="1"/>
</dbReference>
<dbReference type="FunFam" id="3.40.50.300:FF:000016">
    <property type="entry name" value="Oligopeptide ABC transporter ATP-binding component"/>
    <property type="match status" value="1"/>
</dbReference>
<dbReference type="EMBL" id="LECT01000023">
    <property type="protein sequence ID" value="KLU05128.1"/>
    <property type="molecule type" value="Genomic_DNA"/>
</dbReference>
<dbReference type="PANTHER" id="PTHR43297:SF2">
    <property type="entry name" value="DIPEPTIDE TRANSPORT ATP-BINDING PROTEIN DPPD"/>
    <property type="match status" value="1"/>
</dbReference>
<dbReference type="Proteomes" id="UP000036367">
    <property type="component" value="Unassembled WGS sequence"/>
</dbReference>
<dbReference type="InterPro" id="IPR017871">
    <property type="entry name" value="ABC_transporter-like_CS"/>
</dbReference>
<dbReference type="PROSITE" id="PS00211">
    <property type="entry name" value="ABC_TRANSPORTER_1"/>
    <property type="match status" value="1"/>
</dbReference>
<reference evidence="10" key="1">
    <citation type="submission" date="2015-05" db="EMBL/GenBank/DDBJ databases">
        <title>Permanent draft genome of Rhodopirellula islandicus K833.</title>
        <authorList>
            <person name="Kizina J."/>
            <person name="Richter M."/>
            <person name="Glockner F.O."/>
            <person name="Harder J."/>
        </authorList>
    </citation>
    <scope>NUCLEOTIDE SEQUENCE [LARGE SCALE GENOMIC DNA]</scope>
    <source>
        <strain evidence="10">K833</strain>
    </source>
</reference>
<dbReference type="InterPro" id="IPR027417">
    <property type="entry name" value="P-loop_NTPase"/>
</dbReference>
<evidence type="ECO:0000256" key="4">
    <source>
        <dbReference type="ARBA" id="ARBA00022475"/>
    </source>
</evidence>
<evidence type="ECO:0000259" key="9">
    <source>
        <dbReference type="PROSITE" id="PS50893"/>
    </source>
</evidence>
<dbReference type="InterPro" id="IPR003439">
    <property type="entry name" value="ABC_transporter-like_ATP-bd"/>
</dbReference>
<dbReference type="GO" id="GO:0005886">
    <property type="term" value="C:plasma membrane"/>
    <property type="evidence" value="ECO:0007669"/>
    <property type="project" value="UniProtKB-SubCell"/>
</dbReference>
<evidence type="ECO:0000256" key="5">
    <source>
        <dbReference type="ARBA" id="ARBA00022741"/>
    </source>
</evidence>
<dbReference type="InterPro" id="IPR003593">
    <property type="entry name" value="AAA+_ATPase"/>
</dbReference>
<dbReference type="STRING" id="595434.RISK_002890"/>
<dbReference type="AlphaFoldDB" id="A0A0J1BEX0"/>
<feature type="region of interest" description="Disordered" evidence="8">
    <location>
        <begin position="1"/>
        <end position="26"/>
    </location>
</feature>
<evidence type="ECO:0000256" key="7">
    <source>
        <dbReference type="ARBA" id="ARBA00023136"/>
    </source>
</evidence>
<dbReference type="PATRIC" id="fig|595434.4.peg.2756"/>
<feature type="domain" description="ABC transporter" evidence="9">
    <location>
        <begin position="31"/>
        <end position="282"/>
    </location>
</feature>
<proteinExistence type="inferred from homology"/>
<evidence type="ECO:0000313" key="10">
    <source>
        <dbReference type="EMBL" id="KLU05128.1"/>
    </source>
</evidence>
<comment type="similarity">
    <text evidence="2">Belongs to the ABC transporter superfamily.</text>
</comment>
<dbReference type="GO" id="GO:0015833">
    <property type="term" value="P:peptide transport"/>
    <property type="evidence" value="ECO:0007669"/>
    <property type="project" value="InterPro"/>
</dbReference>
<keyword evidence="5" id="KW-0547">Nucleotide-binding</keyword>
<evidence type="ECO:0000256" key="6">
    <source>
        <dbReference type="ARBA" id="ARBA00022840"/>
    </source>
</evidence>
<accession>A0A0J1BEX0</accession>
<protein>
    <submittedName>
        <fullName evidence="10">Oligopeptide transport system permease protein OppB</fullName>
    </submittedName>
</protein>
<dbReference type="Gene3D" id="3.40.50.300">
    <property type="entry name" value="P-loop containing nucleotide triphosphate hydrolases"/>
    <property type="match status" value="1"/>
</dbReference>
<evidence type="ECO:0000313" key="11">
    <source>
        <dbReference type="Proteomes" id="UP000036367"/>
    </source>
</evidence>
<dbReference type="Pfam" id="PF08352">
    <property type="entry name" value="oligo_HPY"/>
    <property type="match status" value="1"/>
</dbReference>
<keyword evidence="6" id="KW-0067">ATP-binding</keyword>
<evidence type="ECO:0000256" key="2">
    <source>
        <dbReference type="ARBA" id="ARBA00005417"/>
    </source>
</evidence>
<dbReference type="GO" id="GO:0005524">
    <property type="term" value="F:ATP binding"/>
    <property type="evidence" value="ECO:0007669"/>
    <property type="project" value="UniProtKB-KW"/>
</dbReference>
<gene>
    <name evidence="10" type="ORF">RISK_002890</name>
</gene>
<dbReference type="InterPro" id="IPR013563">
    <property type="entry name" value="Oligopep_ABC_C"/>
</dbReference>
<comment type="subcellular location">
    <subcellularLocation>
        <location evidence="1">Cell inner membrane</location>
        <topology evidence="1">Peripheral membrane protein</topology>
    </subcellularLocation>
</comment>
<keyword evidence="11" id="KW-1185">Reference proteome</keyword>
<keyword evidence="4" id="KW-1003">Cell membrane</keyword>
<evidence type="ECO:0000256" key="1">
    <source>
        <dbReference type="ARBA" id="ARBA00004417"/>
    </source>
</evidence>
<dbReference type="PROSITE" id="PS50893">
    <property type="entry name" value="ABC_TRANSPORTER_2"/>
    <property type="match status" value="1"/>
</dbReference>
<sequence length="361" mass="38706">MNPAPGSPTASSMPATADAIDAPRGDDQPLLQVADLKVSFKTDEGQVQAVRGISFDVRAGETVGIVGESGSGKSVTNLAMMGLIPQPPGQIDSGTALFQGRDLLKMTDRELQSVRGRHVSMIFQDPMTALNPLMTIEQQMTEMTRLHLGLTKKEAAARAVDMLGMVGITSPEKRLRDYPHQFSGGMRQRVMIAMALSCEPELLIADEPTTALDVTIQAQIMDLLADLQERKGTAIVLITHDLGVVAGVADRVMVMYAGRIVEKANVNDLFASPQHPYTLGLLGSLPRFDTDRHEKLLAIPGGPPDMSEPIVGCAFSPRCSFVQPVCEREEPTLALKTEPAGGANLPVVQPHLAACHVEMPS</sequence>
<dbReference type="SUPFAM" id="SSF52540">
    <property type="entry name" value="P-loop containing nucleoside triphosphate hydrolases"/>
    <property type="match status" value="1"/>
</dbReference>
<evidence type="ECO:0000256" key="3">
    <source>
        <dbReference type="ARBA" id="ARBA00022448"/>
    </source>
</evidence>
<keyword evidence="3" id="KW-0813">Transport</keyword>
<keyword evidence="7" id="KW-0472">Membrane</keyword>
<dbReference type="GO" id="GO:0016887">
    <property type="term" value="F:ATP hydrolysis activity"/>
    <property type="evidence" value="ECO:0007669"/>
    <property type="project" value="InterPro"/>
</dbReference>
<dbReference type="SMART" id="SM00382">
    <property type="entry name" value="AAA"/>
    <property type="match status" value="1"/>
</dbReference>
<dbReference type="PANTHER" id="PTHR43297">
    <property type="entry name" value="OLIGOPEPTIDE TRANSPORT ATP-BINDING PROTEIN APPD"/>
    <property type="match status" value="1"/>
</dbReference>
<dbReference type="Pfam" id="PF00005">
    <property type="entry name" value="ABC_tran"/>
    <property type="match status" value="1"/>
</dbReference>